<gene>
    <name evidence="1" type="ORF">XM53_18150</name>
</gene>
<organism evidence="1 2">
    <name type="scientific">Roseovarius atlanticus</name>
    <dbReference type="NCBI Taxonomy" id="1641875"/>
    <lineage>
        <taxon>Bacteria</taxon>
        <taxon>Pseudomonadati</taxon>
        <taxon>Pseudomonadota</taxon>
        <taxon>Alphaproteobacteria</taxon>
        <taxon>Rhodobacterales</taxon>
        <taxon>Roseobacteraceae</taxon>
        <taxon>Roseovarius</taxon>
    </lineage>
</organism>
<dbReference type="OrthoDB" id="981508at2"/>
<name>A0A0T5NQE1_9RHOB</name>
<evidence type="ECO:0000313" key="1">
    <source>
        <dbReference type="EMBL" id="KRS11004.1"/>
    </source>
</evidence>
<proteinExistence type="predicted"/>
<evidence type="ECO:0000313" key="2">
    <source>
        <dbReference type="Proteomes" id="UP000051295"/>
    </source>
</evidence>
<dbReference type="SUPFAM" id="SSF52540">
    <property type="entry name" value="P-loop containing nucleoside triphosphate hydrolases"/>
    <property type="match status" value="1"/>
</dbReference>
<comment type="caution">
    <text evidence="1">The sequence shown here is derived from an EMBL/GenBank/DDBJ whole genome shotgun (WGS) entry which is preliminary data.</text>
</comment>
<dbReference type="EMBL" id="LAXJ01000024">
    <property type="protein sequence ID" value="KRS11004.1"/>
    <property type="molecule type" value="Genomic_DNA"/>
</dbReference>
<dbReference type="RefSeq" id="WP_057795909.1">
    <property type="nucleotide sequence ID" value="NZ_LAXJ01000024.1"/>
</dbReference>
<accession>A0A0T5NQE1</accession>
<reference evidence="1 2" key="1">
    <citation type="submission" date="2015-04" db="EMBL/GenBank/DDBJ databases">
        <title>The draft genome sequence of Roseovarius sp.R12b.</title>
        <authorList>
            <person name="Li G."/>
            <person name="Lai Q."/>
            <person name="Shao Z."/>
            <person name="Yan P."/>
        </authorList>
    </citation>
    <scope>NUCLEOTIDE SEQUENCE [LARGE SCALE GENOMIC DNA]</scope>
    <source>
        <strain evidence="1 2">R12B</strain>
    </source>
</reference>
<dbReference type="InterPro" id="IPR027417">
    <property type="entry name" value="P-loop_NTPase"/>
</dbReference>
<dbReference type="AlphaFoldDB" id="A0A0T5NQE1"/>
<evidence type="ECO:0008006" key="3">
    <source>
        <dbReference type="Google" id="ProtNLM"/>
    </source>
</evidence>
<dbReference type="PATRIC" id="fig|1641875.4.peg.2153"/>
<dbReference type="STRING" id="1641875.XM53_18150"/>
<dbReference type="Proteomes" id="UP000051295">
    <property type="component" value="Unassembled WGS sequence"/>
</dbReference>
<protein>
    <recommendedName>
        <fullName evidence="3">Sulfotransferase domain-containing protein</fullName>
    </recommendedName>
</protein>
<keyword evidence="2" id="KW-1185">Reference proteome</keyword>
<dbReference type="Gene3D" id="3.40.50.300">
    <property type="entry name" value="P-loop containing nucleotide triphosphate hydrolases"/>
    <property type="match status" value="1"/>
</dbReference>
<sequence>MTLRNPPPPRQPGLDETTFLVCIGAAKCATSWLHAYLSGLPGCAPSPLKEVHFFDARHRDHALGDPDALALARLKFHLDQPGATPDTLKRSAAFRASLDRVQMIHDDSAYFRHFATLRGPDTRCVADITPGYSAIGPAGLADIREFFAPQACRLRLLFIMRDPVARFWSQLRHLEQIAPDTRATQDWDRVRHMPALVARADYAGIVTALDATFPAGDVLYLFYETLFSTTAQRRLCAFIGMPHAPADAGTLRNETTLKTPLPPAARDALAAQLAPHYTFCRDRFGAEVPADWQN</sequence>
<dbReference type="Pfam" id="PF13469">
    <property type="entry name" value="Sulfotransfer_3"/>
    <property type="match status" value="1"/>
</dbReference>